<reference evidence="4" key="1">
    <citation type="submission" date="2012-12" db="EMBL/GenBank/DDBJ databases">
        <authorList>
            <person name="Hellsten U."/>
            <person name="Grimwood J."/>
            <person name="Chapman J.A."/>
            <person name="Shapiro H."/>
            <person name="Aerts A."/>
            <person name="Otillar R.P."/>
            <person name="Terry A.Y."/>
            <person name="Boore J.L."/>
            <person name="Simakov O."/>
            <person name="Marletaz F."/>
            <person name="Cho S.-J."/>
            <person name="Edsinger-Gonzales E."/>
            <person name="Havlak P."/>
            <person name="Kuo D.-H."/>
            <person name="Larsson T."/>
            <person name="Lv J."/>
            <person name="Arendt D."/>
            <person name="Savage R."/>
            <person name="Osoegawa K."/>
            <person name="de Jong P."/>
            <person name="Lindberg D.R."/>
            <person name="Seaver E.C."/>
            <person name="Weisblat D.A."/>
            <person name="Putnam N.H."/>
            <person name="Grigoriev I.V."/>
            <person name="Rokhsar D.S."/>
        </authorList>
    </citation>
    <scope>NUCLEOTIDE SEQUENCE</scope>
    <source>
        <strain evidence="4">I ESC-2004</strain>
    </source>
</reference>
<evidence type="ECO:0000313" key="4">
    <source>
        <dbReference type="Proteomes" id="UP000014760"/>
    </source>
</evidence>
<name>R7TPV4_CAPTE</name>
<dbReference type="InterPro" id="IPR036375">
    <property type="entry name" value="Hemopexin-like_dom_sf"/>
</dbReference>
<dbReference type="HOGENOM" id="CLU_925147_0_0_1"/>
<protein>
    <recommendedName>
        <fullName evidence="5">Apple domain-containing protein</fullName>
    </recommendedName>
</protein>
<keyword evidence="1" id="KW-0732">Signal</keyword>
<evidence type="ECO:0000256" key="1">
    <source>
        <dbReference type="SAM" id="SignalP"/>
    </source>
</evidence>
<dbReference type="EnsemblMetazoa" id="CapteT197368">
    <property type="protein sequence ID" value="CapteP197368"/>
    <property type="gene ID" value="CapteG197368"/>
</dbReference>
<feature type="signal peptide" evidence="1">
    <location>
        <begin position="1"/>
        <end position="18"/>
    </location>
</feature>
<reference evidence="2 4" key="2">
    <citation type="journal article" date="2013" name="Nature">
        <title>Insights into bilaterian evolution from three spiralian genomes.</title>
        <authorList>
            <person name="Simakov O."/>
            <person name="Marletaz F."/>
            <person name="Cho S.J."/>
            <person name="Edsinger-Gonzales E."/>
            <person name="Havlak P."/>
            <person name="Hellsten U."/>
            <person name="Kuo D.H."/>
            <person name="Larsson T."/>
            <person name="Lv J."/>
            <person name="Arendt D."/>
            <person name="Savage R."/>
            <person name="Osoegawa K."/>
            <person name="de Jong P."/>
            <person name="Grimwood J."/>
            <person name="Chapman J.A."/>
            <person name="Shapiro H."/>
            <person name="Aerts A."/>
            <person name="Otillar R.P."/>
            <person name="Terry A.Y."/>
            <person name="Boore J.L."/>
            <person name="Grigoriev I.V."/>
            <person name="Lindberg D.R."/>
            <person name="Seaver E.C."/>
            <person name="Weisblat D.A."/>
            <person name="Putnam N.H."/>
            <person name="Rokhsar D.S."/>
        </authorList>
    </citation>
    <scope>NUCLEOTIDE SEQUENCE</scope>
    <source>
        <strain evidence="2 4">I ESC-2004</strain>
    </source>
</reference>
<reference evidence="3" key="3">
    <citation type="submission" date="2015-06" db="UniProtKB">
        <authorList>
            <consortium name="EnsemblMetazoa"/>
        </authorList>
    </citation>
    <scope>IDENTIFICATION</scope>
</reference>
<evidence type="ECO:0008006" key="5">
    <source>
        <dbReference type="Google" id="ProtNLM"/>
    </source>
</evidence>
<feature type="chain" id="PRO_5008787215" description="Apple domain-containing protein" evidence="1">
    <location>
        <begin position="19"/>
        <end position="301"/>
    </location>
</feature>
<proteinExistence type="predicted"/>
<keyword evidence="4" id="KW-1185">Reference proteome</keyword>
<accession>R7TPV4</accession>
<dbReference type="EMBL" id="AMQN01002388">
    <property type="status" value="NOT_ANNOTATED_CDS"/>
    <property type="molecule type" value="Genomic_DNA"/>
</dbReference>
<organism evidence="2">
    <name type="scientific">Capitella teleta</name>
    <name type="common">Polychaete worm</name>
    <dbReference type="NCBI Taxonomy" id="283909"/>
    <lineage>
        <taxon>Eukaryota</taxon>
        <taxon>Metazoa</taxon>
        <taxon>Spiralia</taxon>
        <taxon>Lophotrochozoa</taxon>
        <taxon>Annelida</taxon>
        <taxon>Polychaeta</taxon>
        <taxon>Sedentaria</taxon>
        <taxon>Scolecida</taxon>
        <taxon>Capitellidae</taxon>
        <taxon>Capitella</taxon>
    </lineage>
</organism>
<evidence type="ECO:0000313" key="2">
    <source>
        <dbReference type="EMBL" id="ELT95689.1"/>
    </source>
</evidence>
<dbReference type="AlphaFoldDB" id="R7TPV4"/>
<dbReference type="SUPFAM" id="SSF50923">
    <property type="entry name" value="Hemopexin-like domain"/>
    <property type="match status" value="1"/>
</dbReference>
<gene>
    <name evidence="2" type="ORF">CAPTEDRAFT_197368</name>
</gene>
<dbReference type="EMBL" id="KB309044">
    <property type="protein sequence ID" value="ELT95689.1"/>
    <property type="molecule type" value="Genomic_DNA"/>
</dbReference>
<dbReference type="Proteomes" id="UP000014760">
    <property type="component" value="Unassembled WGS sequence"/>
</dbReference>
<sequence>MAVLHFLAPSFCLPLVLSIFLSSEFRLKGTDSALEIVTYDSYSVSNKWGCLLKCQRNIFCLSVNLFPSGGNLTCQENFERVDVSGVWFTPKPGTSYFERMENPASPYADVTSAGYDPIDSDLYVTCGNVLFQFTDVANMGKVGPTVSLKLTVSITTLRYLPESPAKEAWFHAYIDDGRVMKMKFTRGQFSSTIQFTAVGTIETIHAQSLIITDILTYNQITYVISDASIFRLGDALEVADKALLRDDAVSWNIFKNAPTELTAATEANSNYVIFFKGNRFMNYDVTSSTVVSAGILLYKLQ</sequence>
<evidence type="ECO:0000313" key="3">
    <source>
        <dbReference type="EnsemblMetazoa" id="CapteP197368"/>
    </source>
</evidence>